<evidence type="ECO:0000256" key="2">
    <source>
        <dbReference type="ARBA" id="ARBA00035119"/>
    </source>
</evidence>
<comment type="similarity">
    <text evidence="2 6">Belongs to the QNG1 protein family.</text>
</comment>
<dbReference type="VEuPathDB" id="FungiDB:M_BR32_EuGene_00081651"/>
<sequence length="369" mass="42132">MSDDEADPELVELLRQHIQGRLRVSEEPETGVLQDAEYVYDNSIDVAVDMRSTKNAAAAIYDAMQKKSYSTATWSEHELHPKPDGGEATVAFIFTMDLLNFSFWSELPDDKRFAIEYRGKKWTGYWSLVAALQRALEEGIPITSSDFWQSEDECNLEVLKQVFRSATDEEMPLLAERLSCLREAGQVLYEKYSCSAANIIEAADGSAARFVNILARDFACFRDEHHLPGGRRRPVRILKRAQILAADLWACFQGEGPYGNFRDIDKITMFADYRVPQILCSLGCIGYSPPLDVAIKEKRLLEVGGVWEMQLRACSIWCVELLRREILRTHPDAKVNAILIDFFLYDTMKEKEAAGQETVPHHRTRSIWY</sequence>
<dbReference type="SMR" id="A0A4P7N2B6"/>
<dbReference type="Pfam" id="PF10343">
    <property type="entry name" value="Q_salvage"/>
    <property type="match status" value="1"/>
</dbReference>
<dbReference type="PANTHER" id="PTHR21314:SF0">
    <property type="entry name" value="QUEUOSINE 5'-PHOSPHATE N-GLYCOSYLASE_HYDROLASE"/>
    <property type="match status" value="1"/>
</dbReference>
<dbReference type="InterPro" id="IPR019438">
    <property type="entry name" value="Q_salvage"/>
</dbReference>
<evidence type="ECO:0000256" key="3">
    <source>
        <dbReference type="ARBA" id="ARBA00035306"/>
    </source>
</evidence>
<dbReference type="Proteomes" id="UP000294847">
    <property type="component" value="Chromosome 1"/>
</dbReference>
<dbReference type="GO" id="GO:0006400">
    <property type="term" value="P:tRNA modification"/>
    <property type="evidence" value="ECO:0007669"/>
    <property type="project" value="TreeGrafter"/>
</dbReference>
<dbReference type="GO" id="GO:0016787">
    <property type="term" value="F:hydrolase activity"/>
    <property type="evidence" value="ECO:0007669"/>
    <property type="project" value="UniProtKB-KW"/>
</dbReference>
<keyword evidence="1 6" id="KW-0378">Hydrolase</keyword>
<dbReference type="PANTHER" id="PTHR21314">
    <property type="entry name" value="QUEUOSINE 5'-PHOSPHATE N-GLYCOSYLASE_HYDROLASE-RELATED"/>
    <property type="match status" value="1"/>
</dbReference>
<comment type="function">
    <text evidence="6">Catalyzes the hydrolysis of queuosine 5'-phosphate, releasing the nucleobase queuine (q). Is required for salvage of queuine from exogenous queuosine (Q) that is imported and then converted to queuosine 5'-phosphate intracellularly.</text>
</comment>
<evidence type="ECO:0000313" key="8">
    <source>
        <dbReference type="Proteomes" id="UP000294847"/>
    </source>
</evidence>
<reference evidence="7 8" key="1">
    <citation type="journal article" date="2019" name="Mol. Biol. Evol.">
        <title>Blast fungal genomes show frequent chromosomal changes, gene gains and losses, and effector gene turnover.</title>
        <authorList>
            <person name="Gomez Luciano L.B."/>
            <person name="Jason Tsai I."/>
            <person name="Chuma I."/>
            <person name="Tosa Y."/>
            <person name="Chen Y.H."/>
            <person name="Li J.Y."/>
            <person name="Li M.Y."/>
            <person name="Jade Lu M.Y."/>
            <person name="Nakayashiki H."/>
            <person name="Li W.H."/>
        </authorList>
    </citation>
    <scope>NUCLEOTIDE SEQUENCE [LARGE SCALE GENOMIC DNA]</scope>
    <source>
        <strain evidence="7">MZ5-1-6</strain>
    </source>
</reference>
<evidence type="ECO:0000256" key="5">
    <source>
        <dbReference type="ARBA" id="ARBA00048204"/>
    </source>
</evidence>
<accession>A0A4P7N2B6</accession>
<evidence type="ECO:0000256" key="4">
    <source>
        <dbReference type="ARBA" id="ARBA00035393"/>
    </source>
</evidence>
<name>A0A4P7N2B6_PYROR</name>
<evidence type="ECO:0000313" key="7">
    <source>
        <dbReference type="EMBL" id="QBZ54044.1"/>
    </source>
</evidence>
<organism evidence="7 8">
    <name type="scientific">Pyricularia oryzae</name>
    <name type="common">Rice blast fungus</name>
    <name type="synonym">Magnaporthe oryzae</name>
    <dbReference type="NCBI Taxonomy" id="318829"/>
    <lineage>
        <taxon>Eukaryota</taxon>
        <taxon>Fungi</taxon>
        <taxon>Dikarya</taxon>
        <taxon>Ascomycota</taxon>
        <taxon>Pezizomycotina</taxon>
        <taxon>Sordariomycetes</taxon>
        <taxon>Sordariomycetidae</taxon>
        <taxon>Magnaporthales</taxon>
        <taxon>Pyriculariaceae</taxon>
        <taxon>Pyricularia</taxon>
    </lineage>
</organism>
<evidence type="ECO:0000256" key="1">
    <source>
        <dbReference type="ARBA" id="ARBA00022801"/>
    </source>
</evidence>
<comment type="catalytic activity">
    <reaction evidence="5 6">
        <text>queuosine 5'-phosphate + H2O = queuine + D-ribose 5-phosphate</text>
        <dbReference type="Rhea" id="RHEA:75387"/>
        <dbReference type="ChEBI" id="CHEBI:15377"/>
        <dbReference type="ChEBI" id="CHEBI:17433"/>
        <dbReference type="ChEBI" id="CHEBI:78346"/>
        <dbReference type="ChEBI" id="CHEBI:194371"/>
    </reaction>
    <physiologicalReaction direction="left-to-right" evidence="5 6">
        <dbReference type="Rhea" id="RHEA:75388"/>
    </physiologicalReaction>
</comment>
<evidence type="ECO:0000256" key="6">
    <source>
        <dbReference type="RuleBase" id="RU365002"/>
    </source>
</evidence>
<dbReference type="OMA" id="FSFWSEE"/>
<dbReference type="EMBL" id="CP034204">
    <property type="protein sequence ID" value="QBZ54044.1"/>
    <property type="molecule type" value="Genomic_DNA"/>
</dbReference>
<gene>
    <name evidence="7" type="ORF">PoMZ_09734</name>
</gene>
<dbReference type="AlphaFoldDB" id="A0A4P7N2B6"/>
<proteinExistence type="inferred from homology"/>
<protein>
    <recommendedName>
        <fullName evidence="3 6">Queuosine 5'-phosphate N-glycosylase/hydrolase</fullName>
        <ecNumber evidence="6">3.2.2.-</ecNumber>
    </recommendedName>
    <alternativeName>
        <fullName evidence="4 6">Queuosine-nucleotide N-glycosylase/hydrolase</fullName>
    </alternativeName>
</protein>
<dbReference type="EC" id="3.2.2.-" evidence="6"/>